<comment type="caution">
    <text evidence="2">The sequence shown here is derived from an EMBL/GenBank/DDBJ whole genome shotgun (WGS) entry which is preliminary data.</text>
</comment>
<evidence type="ECO:0000313" key="3">
    <source>
        <dbReference type="Proteomes" id="UP001221686"/>
    </source>
</evidence>
<feature type="region of interest" description="Disordered" evidence="1">
    <location>
        <begin position="1"/>
        <end position="52"/>
    </location>
</feature>
<dbReference type="InterPro" id="IPR004155">
    <property type="entry name" value="PBS_lyase_HEAT"/>
</dbReference>
<dbReference type="Pfam" id="PF13646">
    <property type="entry name" value="HEAT_2"/>
    <property type="match status" value="1"/>
</dbReference>
<evidence type="ECO:0000313" key="2">
    <source>
        <dbReference type="EMBL" id="MDC0720005.1"/>
    </source>
</evidence>
<name>A0ABT5E3M7_9BACT</name>
<dbReference type="SMART" id="SM00567">
    <property type="entry name" value="EZ_HEAT"/>
    <property type="match status" value="4"/>
</dbReference>
<dbReference type="Gene3D" id="1.25.10.10">
    <property type="entry name" value="Leucine-rich Repeat Variant"/>
    <property type="match status" value="1"/>
</dbReference>
<dbReference type="SUPFAM" id="SSF48371">
    <property type="entry name" value="ARM repeat"/>
    <property type="match status" value="2"/>
</dbReference>
<gene>
    <name evidence="2" type="ORF">POL25_24110</name>
</gene>
<proteinExistence type="predicted"/>
<sequence length="716" mass="75328">MPRSPGRSPLASVPFGPGRFASHDAGRSPGEPSRGSTVRGSTSPRAPGIASPSRSRTLLALAGLCSVLLPGDASAEPARRWPLWPTEVSRAAEPLIGAPESELRLVRDSRRVAAVRDLDGFATPLVAPILVTALEDRSSAVRREVLQSCLERQLLACAPAARKIWQTELDDAALRVAALRVVVLAADPERLQLFLTALRDPDPLIRAESMRTFAAATWPKDQLALVRTNLIAKLADPTPEVRRAAAHGLGVLGPDDPRTGRSDGALPLTRLLVDPDPQVRQDTADALARLRDSRAAPALLRALQVGDETYVGRSLLHAFAALPGPAGKPGDGPDGLDVDAELLRLLDAPPRNLLPRHVAEAIARRRSPGAALAEGLVARLREDALRQTEAHTLRQPALDALLGLGEAARPALTAALARGLEPPLEREIRRLLAALDPPRTAALFAAPWPADADREAWQRALGEPDPAGRLRAAAALGARAPDWLGGAAGHRLELAGSPELRRPWLLALAGAPGWTAVDDALALRLAVWADDPTLASADRCLAVAALARLRHGGATFLRAAARQAAAADPGVRACTAAALAWASPRLADPLLAGLLRDASARVRTSAALALACRDRPDPGFAPQLALMAARDPEPAVLRAVELARAPEPCDSWGLVIAPPGEAGPWLPLRLRGHELQAPAETVGSLRFALGPGLAAATLRDLPGPPVEVTSPRIGFD</sequence>
<feature type="compositionally biased region" description="Polar residues" evidence="1">
    <location>
        <begin position="34"/>
        <end position="44"/>
    </location>
</feature>
<dbReference type="InterPro" id="IPR011989">
    <property type="entry name" value="ARM-like"/>
</dbReference>
<dbReference type="Proteomes" id="UP001221686">
    <property type="component" value="Unassembled WGS sequence"/>
</dbReference>
<evidence type="ECO:0000256" key="1">
    <source>
        <dbReference type="SAM" id="MobiDB-lite"/>
    </source>
</evidence>
<protein>
    <submittedName>
        <fullName evidence="2">HEAT repeat domain-containing protein</fullName>
    </submittedName>
</protein>
<accession>A0ABT5E3M7</accession>
<dbReference type="InterPro" id="IPR016024">
    <property type="entry name" value="ARM-type_fold"/>
</dbReference>
<dbReference type="EMBL" id="JAQNDL010000002">
    <property type="protein sequence ID" value="MDC0720005.1"/>
    <property type="molecule type" value="Genomic_DNA"/>
</dbReference>
<organism evidence="2 3">
    <name type="scientific">Nannocystis bainbridge</name>
    <dbReference type="NCBI Taxonomy" id="2995303"/>
    <lineage>
        <taxon>Bacteria</taxon>
        <taxon>Pseudomonadati</taxon>
        <taxon>Myxococcota</taxon>
        <taxon>Polyangia</taxon>
        <taxon>Nannocystales</taxon>
        <taxon>Nannocystaceae</taxon>
        <taxon>Nannocystis</taxon>
    </lineage>
</organism>
<dbReference type="RefSeq" id="WP_272088502.1">
    <property type="nucleotide sequence ID" value="NZ_JAQNDL010000002.1"/>
</dbReference>
<reference evidence="2 3" key="1">
    <citation type="submission" date="2022-11" db="EMBL/GenBank/DDBJ databases">
        <title>Minimal conservation of predation-associated metabolite biosynthetic gene clusters underscores biosynthetic potential of Myxococcota including descriptions for ten novel species: Archangium lansinium sp. nov., Myxococcus landrumus sp. nov., Nannocystis bai.</title>
        <authorList>
            <person name="Ahearne A."/>
            <person name="Stevens C."/>
            <person name="Dowd S."/>
        </authorList>
    </citation>
    <scope>NUCLEOTIDE SEQUENCE [LARGE SCALE GENOMIC DNA]</scope>
    <source>
        <strain evidence="2 3">BB15-2</strain>
    </source>
</reference>
<keyword evidence="3" id="KW-1185">Reference proteome</keyword>